<organism evidence="2 3">
    <name type="scientific">Eikenella corrodens</name>
    <dbReference type="NCBI Taxonomy" id="539"/>
    <lineage>
        <taxon>Bacteria</taxon>
        <taxon>Pseudomonadati</taxon>
        <taxon>Pseudomonadota</taxon>
        <taxon>Betaproteobacteria</taxon>
        <taxon>Neisseriales</taxon>
        <taxon>Neisseriaceae</taxon>
        <taxon>Eikenella</taxon>
    </lineage>
</organism>
<feature type="signal peptide" evidence="1">
    <location>
        <begin position="1"/>
        <end position="23"/>
    </location>
</feature>
<proteinExistence type="predicted"/>
<protein>
    <submittedName>
        <fullName evidence="2">Uncharacterized protein</fullName>
    </submittedName>
</protein>
<accession>A0A1A9RB08</accession>
<dbReference type="Proteomes" id="UP000078003">
    <property type="component" value="Unassembled WGS sequence"/>
</dbReference>
<evidence type="ECO:0000256" key="1">
    <source>
        <dbReference type="SAM" id="SignalP"/>
    </source>
</evidence>
<name>A0A1A9RB08_EIKCO</name>
<comment type="caution">
    <text evidence="2">The sequence shown here is derived from an EMBL/GenBank/DDBJ whole genome shotgun (WGS) entry which is preliminary data.</text>
</comment>
<evidence type="ECO:0000313" key="3">
    <source>
        <dbReference type="Proteomes" id="UP000078003"/>
    </source>
</evidence>
<dbReference type="RefSeq" id="WP_064084914.1">
    <property type="nucleotide sequence ID" value="NZ_LXSF01000012.1"/>
</dbReference>
<feature type="chain" id="PRO_5008395613" evidence="1">
    <location>
        <begin position="24"/>
        <end position="181"/>
    </location>
</feature>
<reference evidence="3" key="1">
    <citation type="submission" date="2016-05" db="EMBL/GenBank/DDBJ databases">
        <title>Draft genome of Corynebacterium afermentans subsp. afermentans LCDC 88199T.</title>
        <authorList>
            <person name="Bernier A.-M."/>
            <person name="Bernard K."/>
        </authorList>
    </citation>
    <scope>NUCLEOTIDE SEQUENCE [LARGE SCALE GENOMIC DNA]</scope>
    <source>
        <strain evidence="3">NML01-0328</strain>
    </source>
</reference>
<gene>
    <name evidence="2" type="ORF">A7P85_08920</name>
</gene>
<sequence length="181" mass="19476">MRAVLTILSTALLITALSGCQNVADILEEVNNLTTSVNEFANGQPISSKSAPMSSGTSASITQSLNRAVPNRGAAPLFNDAKPAIANYIGLIACGASSGRLQRYSAPGTQSGNLALPHGNMEHHTGGCLRILRVNNIRKLAANALSFDVYYMSPQSEEVVRRTHRTIKQPDGEWLFNFYGW</sequence>
<dbReference type="AlphaFoldDB" id="A0A1A9RB08"/>
<dbReference type="EMBL" id="LXSF01000012">
    <property type="protein sequence ID" value="OAM15293.1"/>
    <property type="molecule type" value="Genomic_DNA"/>
</dbReference>
<keyword evidence="1" id="KW-0732">Signal</keyword>
<dbReference type="PROSITE" id="PS51257">
    <property type="entry name" value="PROKAR_LIPOPROTEIN"/>
    <property type="match status" value="1"/>
</dbReference>
<evidence type="ECO:0000313" key="2">
    <source>
        <dbReference type="EMBL" id="OAM15293.1"/>
    </source>
</evidence>